<feature type="transmembrane region" description="Helical" evidence="7">
    <location>
        <begin position="220"/>
        <end position="239"/>
    </location>
</feature>
<feature type="non-terminal residue" evidence="9">
    <location>
        <position position="289"/>
    </location>
</feature>
<reference evidence="9 10" key="1">
    <citation type="journal article" date="2019" name="Nat. Ecol. Evol.">
        <title>Megaphylogeny resolves global patterns of mushroom evolution.</title>
        <authorList>
            <person name="Varga T."/>
            <person name="Krizsan K."/>
            <person name="Foldi C."/>
            <person name="Dima B."/>
            <person name="Sanchez-Garcia M."/>
            <person name="Sanchez-Ramirez S."/>
            <person name="Szollosi G.J."/>
            <person name="Szarkandi J.G."/>
            <person name="Papp V."/>
            <person name="Albert L."/>
            <person name="Andreopoulos W."/>
            <person name="Angelini C."/>
            <person name="Antonin V."/>
            <person name="Barry K.W."/>
            <person name="Bougher N.L."/>
            <person name="Buchanan P."/>
            <person name="Buyck B."/>
            <person name="Bense V."/>
            <person name="Catcheside P."/>
            <person name="Chovatia M."/>
            <person name="Cooper J."/>
            <person name="Damon W."/>
            <person name="Desjardin D."/>
            <person name="Finy P."/>
            <person name="Geml J."/>
            <person name="Haridas S."/>
            <person name="Hughes K."/>
            <person name="Justo A."/>
            <person name="Karasinski D."/>
            <person name="Kautmanova I."/>
            <person name="Kiss B."/>
            <person name="Kocsube S."/>
            <person name="Kotiranta H."/>
            <person name="LaButti K.M."/>
            <person name="Lechner B.E."/>
            <person name="Liimatainen K."/>
            <person name="Lipzen A."/>
            <person name="Lukacs Z."/>
            <person name="Mihaltcheva S."/>
            <person name="Morgado L.N."/>
            <person name="Niskanen T."/>
            <person name="Noordeloos M.E."/>
            <person name="Ohm R.A."/>
            <person name="Ortiz-Santana B."/>
            <person name="Ovrebo C."/>
            <person name="Racz N."/>
            <person name="Riley R."/>
            <person name="Savchenko A."/>
            <person name="Shiryaev A."/>
            <person name="Soop K."/>
            <person name="Spirin V."/>
            <person name="Szebenyi C."/>
            <person name="Tomsovsky M."/>
            <person name="Tulloss R.E."/>
            <person name="Uehling J."/>
            <person name="Grigoriev I.V."/>
            <person name="Vagvolgyi C."/>
            <person name="Papp T."/>
            <person name="Martin F.M."/>
            <person name="Miettinen O."/>
            <person name="Hibbett D.S."/>
            <person name="Nagy L.G."/>
        </authorList>
    </citation>
    <scope>NUCLEOTIDE SEQUENCE [LARGE SCALE GENOMIC DNA]</scope>
    <source>
        <strain evidence="9 10">CBS 166.37</strain>
    </source>
</reference>
<accession>A0A5C3LQL5</accession>
<evidence type="ECO:0000256" key="5">
    <source>
        <dbReference type="ARBA" id="ARBA00038359"/>
    </source>
</evidence>
<keyword evidence="3 7" id="KW-1133">Transmembrane helix</keyword>
<dbReference type="InterPro" id="IPR052337">
    <property type="entry name" value="SAT4-like"/>
</dbReference>
<evidence type="ECO:0000256" key="1">
    <source>
        <dbReference type="ARBA" id="ARBA00004141"/>
    </source>
</evidence>
<feature type="transmembrane region" description="Helical" evidence="7">
    <location>
        <begin position="72"/>
        <end position="101"/>
    </location>
</feature>
<sequence length="289" mass="31992">MGFNPQAARIGVGFCHGLALVMTIFRLWHRKRAGRLWWDDFYALLAAIFIIPLMATSLTWPIPTRKDPSLYIFWRLSALLSYTLCLWTSRISVGVTIVRLLPEGKLRKVAKCITGIFGVFCSALVLQKVFMCGSFARNKYAQCQIPSWIAPIELTTDLLGDLWLIGSPAYMLFNMKLPRNHRYLILAIFTSGIFTAAASVAHCIFIILKRPRAIGTSAAIQAAISLIVCNLLVVVTYIYRVFRDGDNSDSESADTESSRKERLTGSSGLIGSLANSSAVPMSTVVTLTD</sequence>
<evidence type="ECO:0000256" key="3">
    <source>
        <dbReference type="ARBA" id="ARBA00022989"/>
    </source>
</evidence>
<feature type="transmembrane region" description="Helical" evidence="7">
    <location>
        <begin position="183"/>
        <end position="208"/>
    </location>
</feature>
<comment type="similarity">
    <text evidence="5">Belongs to the SAT4 family.</text>
</comment>
<dbReference type="Proteomes" id="UP000308652">
    <property type="component" value="Unassembled WGS sequence"/>
</dbReference>
<dbReference type="GO" id="GO:0016020">
    <property type="term" value="C:membrane"/>
    <property type="evidence" value="ECO:0007669"/>
    <property type="project" value="UniProtKB-SubCell"/>
</dbReference>
<feature type="transmembrane region" description="Helical" evidence="7">
    <location>
        <begin position="6"/>
        <end position="29"/>
    </location>
</feature>
<feature type="region of interest" description="Disordered" evidence="6">
    <location>
        <begin position="247"/>
        <end position="268"/>
    </location>
</feature>
<keyword evidence="2 7" id="KW-0812">Transmembrane</keyword>
<keyword evidence="10" id="KW-1185">Reference proteome</keyword>
<gene>
    <name evidence="9" type="ORF">BDQ12DRAFT_763373</name>
</gene>
<evidence type="ECO:0000313" key="9">
    <source>
        <dbReference type="EMBL" id="TFK31031.1"/>
    </source>
</evidence>
<dbReference type="Pfam" id="PF20684">
    <property type="entry name" value="Fung_rhodopsin"/>
    <property type="match status" value="1"/>
</dbReference>
<evidence type="ECO:0000256" key="6">
    <source>
        <dbReference type="SAM" id="MobiDB-lite"/>
    </source>
</evidence>
<comment type="subcellular location">
    <subcellularLocation>
        <location evidence="1">Membrane</location>
        <topology evidence="1">Multi-pass membrane protein</topology>
    </subcellularLocation>
</comment>
<organism evidence="9 10">
    <name type="scientific">Crucibulum laeve</name>
    <dbReference type="NCBI Taxonomy" id="68775"/>
    <lineage>
        <taxon>Eukaryota</taxon>
        <taxon>Fungi</taxon>
        <taxon>Dikarya</taxon>
        <taxon>Basidiomycota</taxon>
        <taxon>Agaricomycotina</taxon>
        <taxon>Agaricomycetes</taxon>
        <taxon>Agaricomycetidae</taxon>
        <taxon>Agaricales</taxon>
        <taxon>Agaricineae</taxon>
        <taxon>Nidulariaceae</taxon>
        <taxon>Crucibulum</taxon>
    </lineage>
</organism>
<dbReference type="PANTHER" id="PTHR33048">
    <property type="entry name" value="PTH11-LIKE INTEGRAL MEMBRANE PROTEIN (AFU_ORTHOLOGUE AFUA_5G11245)"/>
    <property type="match status" value="1"/>
</dbReference>
<keyword evidence="4 7" id="KW-0472">Membrane</keyword>
<name>A0A5C3LQL5_9AGAR</name>
<proteinExistence type="inferred from homology"/>
<evidence type="ECO:0000259" key="8">
    <source>
        <dbReference type="Pfam" id="PF20684"/>
    </source>
</evidence>
<dbReference type="EMBL" id="ML214012">
    <property type="protein sequence ID" value="TFK31031.1"/>
    <property type="molecule type" value="Genomic_DNA"/>
</dbReference>
<feature type="transmembrane region" description="Helical" evidence="7">
    <location>
        <begin position="41"/>
        <end position="60"/>
    </location>
</feature>
<dbReference type="PANTHER" id="PTHR33048:SF47">
    <property type="entry name" value="INTEGRAL MEMBRANE PROTEIN-RELATED"/>
    <property type="match status" value="1"/>
</dbReference>
<dbReference type="AlphaFoldDB" id="A0A5C3LQL5"/>
<evidence type="ECO:0000256" key="4">
    <source>
        <dbReference type="ARBA" id="ARBA00023136"/>
    </source>
</evidence>
<dbReference type="OrthoDB" id="3229610at2759"/>
<dbReference type="STRING" id="68775.A0A5C3LQL5"/>
<dbReference type="InterPro" id="IPR049326">
    <property type="entry name" value="Rhodopsin_dom_fungi"/>
</dbReference>
<feature type="domain" description="Rhodopsin" evidence="8">
    <location>
        <begin position="26"/>
        <end position="205"/>
    </location>
</feature>
<evidence type="ECO:0000256" key="7">
    <source>
        <dbReference type="SAM" id="Phobius"/>
    </source>
</evidence>
<protein>
    <recommendedName>
        <fullName evidence="8">Rhodopsin domain-containing protein</fullName>
    </recommendedName>
</protein>
<evidence type="ECO:0000313" key="10">
    <source>
        <dbReference type="Proteomes" id="UP000308652"/>
    </source>
</evidence>
<evidence type="ECO:0000256" key="2">
    <source>
        <dbReference type="ARBA" id="ARBA00022692"/>
    </source>
</evidence>